<organism evidence="2 3">
    <name type="scientific">Massilia agri</name>
    <dbReference type="NCBI Taxonomy" id="1886785"/>
    <lineage>
        <taxon>Bacteria</taxon>
        <taxon>Pseudomonadati</taxon>
        <taxon>Pseudomonadota</taxon>
        <taxon>Betaproteobacteria</taxon>
        <taxon>Burkholderiales</taxon>
        <taxon>Oxalobacteraceae</taxon>
        <taxon>Telluria group</taxon>
        <taxon>Massilia</taxon>
    </lineage>
</organism>
<dbReference type="EMBL" id="JANUHA010000043">
    <property type="protein sequence ID" value="MCS0599614.1"/>
    <property type="molecule type" value="Genomic_DNA"/>
</dbReference>
<dbReference type="RefSeq" id="WP_258830606.1">
    <property type="nucleotide sequence ID" value="NZ_JANUHA010000043.1"/>
</dbReference>
<evidence type="ECO:0000313" key="2">
    <source>
        <dbReference type="EMBL" id="MCS0599614.1"/>
    </source>
</evidence>
<gene>
    <name evidence="2" type="ORF">NX780_25040</name>
</gene>
<name>A0ABT2ATP2_9BURK</name>
<evidence type="ECO:0000259" key="1">
    <source>
        <dbReference type="Pfam" id="PF02486"/>
    </source>
</evidence>
<keyword evidence="2" id="KW-0396">Initiation factor</keyword>
<keyword evidence="2" id="KW-0648">Protein biosynthesis</keyword>
<comment type="caution">
    <text evidence="2">The sequence shown here is derived from an EMBL/GenBank/DDBJ whole genome shotgun (WGS) entry which is preliminary data.</text>
</comment>
<feature type="domain" description="Replication initiation protein-like C-terminal" evidence="1">
    <location>
        <begin position="115"/>
        <end position="181"/>
    </location>
</feature>
<dbReference type="GO" id="GO:0003743">
    <property type="term" value="F:translation initiation factor activity"/>
    <property type="evidence" value="ECO:0007669"/>
    <property type="project" value="UniProtKB-KW"/>
</dbReference>
<dbReference type="Proteomes" id="UP001206572">
    <property type="component" value="Unassembled WGS sequence"/>
</dbReference>
<sequence length="274" mass="30646">MQARFDAYTATTRAARYDDLIGLVWHPGDKIRQGRGHHGFKERASFVSSCGTESGSVSWGGTHGDLVMIEAKGERTPQAVEKLRAKVEHRCTRVDSCHDVDQVGAFDALLEVCTAVKKANRIKGGKAGDWDDFPEDGRTLYLGASTSPVRLRLYEKGKQPEYRHLNKPDWTRIEVQVRPAKEAKDTFSKADAMEVWGAARWSREIAAEVLSAQLAPLPAGTTYRLDDRERALRFMCKQYGAHLVGLHNELGTWEDVGRKLAEMIERERMFGGAA</sequence>
<accession>A0ABT2ATP2</accession>
<dbReference type="InterPro" id="IPR003491">
    <property type="entry name" value="REP-like_C"/>
</dbReference>
<evidence type="ECO:0000313" key="3">
    <source>
        <dbReference type="Proteomes" id="UP001206572"/>
    </source>
</evidence>
<reference evidence="2 3" key="1">
    <citation type="submission" date="2022-08" db="EMBL/GenBank/DDBJ databases">
        <title>Reclassification of Massilia species as members of the genera Telluria, Duganella, Pseudoduganella, Mokoshia gen. nov. and Zemynaea gen. nov. using orthogonal and non-orthogonal genome-based approaches.</title>
        <authorList>
            <person name="Bowman J.P."/>
        </authorList>
    </citation>
    <scope>NUCLEOTIDE SEQUENCE [LARGE SCALE GENOMIC DNA]</scope>
    <source>
        <strain evidence="2 3">JCM 31661</strain>
    </source>
</reference>
<keyword evidence="3" id="KW-1185">Reference proteome</keyword>
<dbReference type="Pfam" id="PF02486">
    <property type="entry name" value="Rep_trans"/>
    <property type="match status" value="1"/>
</dbReference>
<proteinExistence type="predicted"/>
<protein>
    <submittedName>
        <fullName evidence="2">Replication initiation factor domain-containing protein</fullName>
    </submittedName>
</protein>